<keyword evidence="2" id="KW-1185">Reference proteome</keyword>
<dbReference type="InterPro" id="IPR021558">
    <property type="entry name" value="MazE-like"/>
</dbReference>
<proteinExistence type="predicted"/>
<organism evidence="1 2">
    <name type="scientific">Microbacterium protaetiae</name>
    <dbReference type="NCBI Taxonomy" id="2509458"/>
    <lineage>
        <taxon>Bacteria</taxon>
        <taxon>Bacillati</taxon>
        <taxon>Actinomycetota</taxon>
        <taxon>Actinomycetes</taxon>
        <taxon>Micrococcales</taxon>
        <taxon>Microbacteriaceae</taxon>
        <taxon>Microbacterium</taxon>
    </lineage>
</organism>
<evidence type="ECO:0000313" key="1">
    <source>
        <dbReference type="EMBL" id="QAY59803.1"/>
    </source>
</evidence>
<dbReference type="Proteomes" id="UP000293995">
    <property type="component" value="Chromosome"/>
</dbReference>
<sequence>MSNRVTEYRARMKQRGYKEVRYWVPDLASPEFGRRIREEAAALNAADEREHTAALLDEFQSDVMGER</sequence>
<dbReference type="KEGG" id="mprt:ET475_07230"/>
<reference evidence="1 2" key="1">
    <citation type="submission" date="2019-01" db="EMBL/GenBank/DDBJ databases">
        <title>Genome sequencing of strain DFW100M-13.</title>
        <authorList>
            <person name="Heo J."/>
            <person name="Kim S.-J."/>
            <person name="Kim J.-S."/>
            <person name="Hong S.-B."/>
            <person name="Kwon S.-W."/>
        </authorList>
    </citation>
    <scope>NUCLEOTIDE SEQUENCE [LARGE SCALE GENOMIC DNA]</scope>
    <source>
        <strain evidence="1 2">DFW100M-13</strain>
    </source>
</reference>
<name>A0A4P6EEK1_9MICO</name>
<dbReference type="AlphaFoldDB" id="A0A4P6EEK1"/>
<accession>A0A4P6EEK1</accession>
<gene>
    <name evidence="1" type="ORF">ET475_07230</name>
</gene>
<dbReference type="Pfam" id="PF11455">
    <property type="entry name" value="MazE-like"/>
    <property type="match status" value="1"/>
</dbReference>
<dbReference type="RefSeq" id="WP_129387923.1">
    <property type="nucleotide sequence ID" value="NZ_CP035494.1"/>
</dbReference>
<protein>
    <submittedName>
        <fullName evidence="1">DUF3018 family protein</fullName>
    </submittedName>
</protein>
<dbReference type="EMBL" id="CP035494">
    <property type="protein sequence ID" value="QAY59803.1"/>
    <property type="molecule type" value="Genomic_DNA"/>
</dbReference>
<dbReference type="OrthoDB" id="3734119at2"/>
<evidence type="ECO:0000313" key="2">
    <source>
        <dbReference type="Proteomes" id="UP000293995"/>
    </source>
</evidence>